<reference evidence="1 2" key="2">
    <citation type="submission" date="2007-09" db="EMBL/GenBank/DDBJ databases">
        <title>Draft genome sequence of Clostridium bolteae (ATCC BAA-613).</title>
        <authorList>
            <person name="Sudarsanam P."/>
            <person name="Ley R."/>
            <person name="Guruge J."/>
            <person name="Turnbaugh P.J."/>
            <person name="Mahowald M."/>
            <person name="Liep D."/>
            <person name="Gordon J."/>
        </authorList>
    </citation>
    <scope>NUCLEOTIDE SEQUENCE [LARGE SCALE GENOMIC DNA]</scope>
    <source>
        <strain evidence="2">ATCC BAA-613 / DSM 15670 / CCUG 46953 / JCM 12243 / WAL 16351</strain>
    </source>
</reference>
<dbReference type="HOGENOM" id="CLU_3078342_0_0_9"/>
<dbReference type="PaxDb" id="411902-CLOBOL_03453"/>
<accession>A8RSV4</accession>
<proteinExistence type="predicted"/>
<dbReference type="AlphaFoldDB" id="A8RSV4"/>
<evidence type="ECO:0000313" key="1">
    <source>
        <dbReference type="EMBL" id="EDP16301.1"/>
    </source>
</evidence>
<dbReference type="EMBL" id="ABCC02000030">
    <property type="protein sequence ID" value="EDP16301.1"/>
    <property type="molecule type" value="Genomic_DNA"/>
</dbReference>
<comment type="caution">
    <text evidence="1">The sequence shown here is derived from an EMBL/GenBank/DDBJ whole genome shotgun (WGS) entry which is preliminary data.</text>
</comment>
<dbReference type="Proteomes" id="UP000005396">
    <property type="component" value="Unassembled WGS sequence"/>
</dbReference>
<protein>
    <submittedName>
        <fullName evidence="1">Uncharacterized protein</fullName>
    </submittedName>
</protein>
<name>A8RSV4_ENTBW</name>
<evidence type="ECO:0000313" key="2">
    <source>
        <dbReference type="Proteomes" id="UP000005396"/>
    </source>
</evidence>
<reference evidence="1 2" key="1">
    <citation type="submission" date="2007-08" db="EMBL/GenBank/DDBJ databases">
        <authorList>
            <person name="Fulton L."/>
            <person name="Clifton S."/>
            <person name="Fulton B."/>
            <person name="Xu J."/>
            <person name="Minx P."/>
            <person name="Pepin K.H."/>
            <person name="Johnson M."/>
            <person name="Thiruvilangam P."/>
            <person name="Bhonagiri V."/>
            <person name="Nash W.E."/>
            <person name="Mardis E.R."/>
            <person name="Wilson R.K."/>
        </authorList>
    </citation>
    <scope>NUCLEOTIDE SEQUENCE [LARGE SCALE GENOMIC DNA]</scope>
    <source>
        <strain evidence="2">ATCC BAA-613 / DSM 15670 / CCUG 46953 / JCM 12243 / WAL 16351</strain>
    </source>
</reference>
<gene>
    <name evidence="1" type="ORF">CLOBOL_03453</name>
</gene>
<organism evidence="1 2">
    <name type="scientific">Enterocloster bolteae (strain ATCC BAA-613 / DSM 15670 / CCUG 46953 / JCM 12243 / WAL 16351)</name>
    <name type="common">Clostridium bolteae</name>
    <dbReference type="NCBI Taxonomy" id="411902"/>
    <lineage>
        <taxon>Bacteria</taxon>
        <taxon>Bacillati</taxon>
        <taxon>Bacillota</taxon>
        <taxon>Clostridia</taxon>
        <taxon>Lachnospirales</taxon>
        <taxon>Lachnospiraceae</taxon>
        <taxon>Enterocloster</taxon>
    </lineage>
</organism>
<sequence>MGSRSARLPFSAGLSGVYQADAETIIQNSTEENSRLHIRFPGDRIESPEIRK</sequence>